<feature type="transmembrane region" description="Helical" evidence="1">
    <location>
        <begin position="39"/>
        <end position="58"/>
    </location>
</feature>
<evidence type="ECO:0000256" key="1">
    <source>
        <dbReference type="SAM" id="Phobius"/>
    </source>
</evidence>
<name>A0ABN5R150_9ENTE</name>
<keyword evidence="1" id="KW-0812">Transmembrane</keyword>
<dbReference type="EMBL" id="CP027783">
    <property type="protein sequence ID" value="AYW48887.1"/>
    <property type="molecule type" value="Genomic_DNA"/>
</dbReference>
<feature type="transmembrane region" description="Helical" evidence="1">
    <location>
        <begin position="112"/>
        <end position="142"/>
    </location>
</feature>
<evidence type="ECO:0000313" key="3">
    <source>
        <dbReference type="Proteomes" id="UP000268310"/>
    </source>
</evidence>
<organism evidence="2 3">
    <name type="scientific">Tetragenococcus osmophilus</name>
    <dbReference type="NCBI Taxonomy" id="526944"/>
    <lineage>
        <taxon>Bacteria</taxon>
        <taxon>Bacillati</taxon>
        <taxon>Bacillota</taxon>
        <taxon>Bacilli</taxon>
        <taxon>Lactobacillales</taxon>
        <taxon>Enterococcaceae</taxon>
        <taxon>Tetragenococcus</taxon>
    </lineage>
</organism>
<dbReference type="Proteomes" id="UP000268310">
    <property type="component" value="Chromosome"/>
</dbReference>
<gene>
    <name evidence="2" type="ORF">C7K38_01175</name>
</gene>
<evidence type="ECO:0000313" key="2">
    <source>
        <dbReference type="EMBL" id="AYW48887.1"/>
    </source>
</evidence>
<proteinExistence type="predicted"/>
<accession>A0ABN5R150</accession>
<reference evidence="2 3" key="1">
    <citation type="journal article" date="2012" name="Int. J. Syst. Evol. Microbiol.">
        <title>Characterization of Tetragenococcus strains from sugar thick juice reveals a novel species, Tetragenococcus osmophilus sp. nov., and divides Tetragenococcus halophilus into two subspecies, T. halophilus subsp. halophilus subsp. nov. and T. halophilus subsp. flandriensis subsp. nov.</title>
        <authorList>
            <person name="Juste A."/>
            <person name="Van Trappen S."/>
            <person name="Verreth C."/>
            <person name="Cleenwerck I."/>
            <person name="De Vos P."/>
            <person name="Lievens B."/>
            <person name="Willems K.A."/>
        </authorList>
    </citation>
    <scope>NUCLEOTIDE SEQUENCE [LARGE SCALE GENOMIC DNA]</scope>
    <source>
        <strain evidence="2 3">JCM 31126</strain>
    </source>
</reference>
<keyword evidence="1" id="KW-1133">Transmembrane helix</keyword>
<sequence length="148" mass="16395">MKKINEYLGISLVTLFVLSLLGLPRVILHDLSLIEEGSLVNSLFVFVPIIIWIGYIVWQNVKRPFLSLVVIGLFYGIFLALSHQIFWNTAFNTSIQLGGNLSHLSPLVSSSIIRVFAFFSSLTTGAIVGVISGLIASIINFLKRMRGK</sequence>
<protein>
    <submittedName>
        <fullName evidence="2">Uncharacterized protein</fullName>
    </submittedName>
</protein>
<keyword evidence="1" id="KW-0472">Membrane</keyword>
<keyword evidence="3" id="KW-1185">Reference proteome</keyword>
<feature type="transmembrane region" description="Helical" evidence="1">
    <location>
        <begin position="7"/>
        <end position="27"/>
    </location>
</feature>
<feature type="transmembrane region" description="Helical" evidence="1">
    <location>
        <begin position="65"/>
        <end position="87"/>
    </location>
</feature>